<proteinExistence type="predicted"/>
<name>A0A804UBJ9_MAIZE</name>
<dbReference type="Gramene" id="Zm00001eb286570_T001">
    <property type="protein sequence ID" value="Zm00001eb286570_P001"/>
    <property type="gene ID" value="Zm00001eb286570"/>
</dbReference>
<dbReference type="Proteomes" id="UP000007305">
    <property type="component" value="Chromosome 6"/>
</dbReference>
<accession>A0A804UBJ9</accession>
<reference evidence="1" key="2">
    <citation type="submission" date="2019-07" db="EMBL/GenBank/DDBJ databases">
        <authorList>
            <person name="Seetharam A."/>
            <person name="Woodhouse M."/>
            <person name="Cannon E."/>
        </authorList>
    </citation>
    <scope>NUCLEOTIDE SEQUENCE [LARGE SCALE GENOMIC DNA]</scope>
    <source>
        <strain evidence="1">cv. B73</strain>
    </source>
</reference>
<reference evidence="1" key="3">
    <citation type="submission" date="2021-05" db="UniProtKB">
        <authorList>
            <consortium name="EnsemblPlants"/>
        </authorList>
    </citation>
    <scope>IDENTIFICATION</scope>
    <source>
        <strain evidence="1">cv. B73</strain>
    </source>
</reference>
<sequence length="110" mass="12456">MAPRLLSSSLDPFNTSRRALLILHGRTWETSAAVNCSTHPPTTSTPSYYLARALSRIREDNRNHPDWNKIAEFLDDVARRMRQEGHDPKKKYALMGADDAVHDEALCGHN</sequence>
<dbReference type="EnsemblPlants" id="Zm00001eb286570_T001">
    <property type="protein sequence ID" value="Zm00001eb286570_P001"/>
    <property type="gene ID" value="Zm00001eb286570"/>
</dbReference>
<organism evidence="1 2">
    <name type="scientific">Zea mays</name>
    <name type="common">Maize</name>
    <dbReference type="NCBI Taxonomy" id="4577"/>
    <lineage>
        <taxon>Eukaryota</taxon>
        <taxon>Viridiplantae</taxon>
        <taxon>Streptophyta</taxon>
        <taxon>Embryophyta</taxon>
        <taxon>Tracheophyta</taxon>
        <taxon>Spermatophyta</taxon>
        <taxon>Magnoliopsida</taxon>
        <taxon>Liliopsida</taxon>
        <taxon>Poales</taxon>
        <taxon>Poaceae</taxon>
        <taxon>PACMAD clade</taxon>
        <taxon>Panicoideae</taxon>
        <taxon>Andropogonodae</taxon>
        <taxon>Andropogoneae</taxon>
        <taxon>Tripsacinae</taxon>
        <taxon>Zea</taxon>
    </lineage>
</organism>
<evidence type="ECO:0000313" key="2">
    <source>
        <dbReference type="Proteomes" id="UP000007305"/>
    </source>
</evidence>
<reference evidence="2" key="1">
    <citation type="journal article" date="2009" name="Science">
        <title>The B73 maize genome: complexity, diversity, and dynamics.</title>
        <authorList>
            <person name="Schnable P.S."/>
            <person name="Ware D."/>
            <person name="Fulton R.S."/>
            <person name="Stein J.C."/>
            <person name="Wei F."/>
            <person name="Pasternak S."/>
            <person name="Liang C."/>
            <person name="Zhang J."/>
            <person name="Fulton L."/>
            <person name="Graves T.A."/>
            <person name="Minx P."/>
            <person name="Reily A.D."/>
            <person name="Courtney L."/>
            <person name="Kruchowski S.S."/>
            <person name="Tomlinson C."/>
            <person name="Strong C."/>
            <person name="Delehaunty K."/>
            <person name="Fronick C."/>
            <person name="Courtney B."/>
            <person name="Rock S.M."/>
            <person name="Belter E."/>
            <person name="Du F."/>
            <person name="Kim K."/>
            <person name="Abbott R.M."/>
            <person name="Cotton M."/>
            <person name="Levy A."/>
            <person name="Marchetto P."/>
            <person name="Ochoa K."/>
            <person name="Jackson S.M."/>
            <person name="Gillam B."/>
            <person name="Chen W."/>
            <person name="Yan L."/>
            <person name="Higginbotham J."/>
            <person name="Cardenas M."/>
            <person name="Waligorski J."/>
            <person name="Applebaum E."/>
            <person name="Phelps L."/>
            <person name="Falcone J."/>
            <person name="Kanchi K."/>
            <person name="Thane T."/>
            <person name="Scimone A."/>
            <person name="Thane N."/>
            <person name="Henke J."/>
            <person name="Wang T."/>
            <person name="Ruppert J."/>
            <person name="Shah N."/>
            <person name="Rotter K."/>
            <person name="Hodges J."/>
            <person name="Ingenthron E."/>
            <person name="Cordes M."/>
            <person name="Kohlberg S."/>
            <person name="Sgro J."/>
            <person name="Delgado B."/>
            <person name="Mead K."/>
            <person name="Chinwalla A."/>
            <person name="Leonard S."/>
            <person name="Crouse K."/>
            <person name="Collura K."/>
            <person name="Kudrna D."/>
            <person name="Currie J."/>
            <person name="He R."/>
            <person name="Angelova A."/>
            <person name="Rajasekar S."/>
            <person name="Mueller T."/>
            <person name="Lomeli R."/>
            <person name="Scara G."/>
            <person name="Ko A."/>
            <person name="Delaney K."/>
            <person name="Wissotski M."/>
            <person name="Lopez G."/>
            <person name="Campos D."/>
            <person name="Braidotti M."/>
            <person name="Ashley E."/>
            <person name="Golser W."/>
            <person name="Kim H."/>
            <person name="Lee S."/>
            <person name="Lin J."/>
            <person name="Dujmic Z."/>
            <person name="Kim W."/>
            <person name="Talag J."/>
            <person name="Zuccolo A."/>
            <person name="Fan C."/>
            <person name="Sebastian A."/>
            <person name="Kramer M."/>
            <person name="Spiegel L."/>
            <person name="Nascimento L."/>
            <person name="Zutavern T."/>
            <person name="Miller B."/>
            <person name="Ambroise C."/>
            <person name="Muller S."/>
            <person name="Spooner W."/>
            <person name="Narechania A."/>
            <person name="Ren L."/>
            <person name="Wei S."/>
            <person name="Kumari S."/>
            <person name="Faga B."/>
            <person name="Levy M.J."/>
            <person name="McMahan L."/>
            <person name="Van Buren P."/>
            <person name="Vaughn M.W."/>
            <person name="Ying K."/>
            <person name="Yeh C.-T."/>
            <person name="Emrich S.J."/>
            <person name="Jia Y."/>
            <person name="Kalyanaraman A."/>
            <person name="Hsia A.-P."/>
            <person name="Barbazuk W.B."/>
            <person name="Baucom R.S."/>
            <person name="Brutnell T.P."/>
            <person name="Carpita N.C."/>
            <person name="Chaparro C."/>
            <person name="Chia J.-M."/>
            <person name="Deragon J.-M."/>
            <person name="Estill J.C."/>
            <person name="Fu Y."/>
            <person name="Jeddeloh J.A."/>
            <person name="Han Y."/>
            <person name="Lee H."/>
            <person name="Li P."/>
            <person name="Lisch D.R."/>
            <person name="Liu S."/>
            <person name="Liu Z."/>
            <person name="Nagel D.H."/>
            <person name="McCann M.C."/>
            <person name="SanMiguel P."/>
            <person name="Myers A.M."/>
            <person name="Nettleton D."/>
            <person name="Nguyen J."/>
            <person name="Penning B.W."/>
            <person name="Ponnala L."/>
            <person name="Schneider K.L."/>
            <person name="Schwartz D.C."/>
            <person name="Sharma A."/>
            <person name="Soderlund C."/>
            <person name="Springer N.M."/>
            <person name="Sun Q."/>
            <person name="Wang H."/>
            <person name="Waterman M."/>
            <person name="Westerman R."/>
            <person name="Wolfgruber T.K."/>
            <person name="Yang L."/>
            <person name="Yu Y."/>
            <person name="Zhang L."/>
            <person name="Zhou S."/>
            <person name="Zhu Q."/>
            <person name="Bennetzen J.L."/>
            <person name="Dawe R.K."/>
            <person name="Jiang J."/>
            <person name="Jiang N."/>
            <person name="Presting G.G."/>
            <person name="Wessler S.R."/>
            <person name="Aluru S."/>
            <person name="Martienssen R.A."/>
            <person name="Clifton S.W."/>
            <person name="McCombie W.R."/>
            <person name="Wing R.A."/>
            <person name="Wilson R.K."/>
        </authorList>
    </citation>
    <scope>NUCLEOTIDE SEQUENCE [LARGE SCALE GENOMIC DNA]</scope>
    <source>
        <strain evidence="2">cv. B73</strain>
    </source>
</reference>
<keyword evidence="2" id="KW-1185">Reference proteome</keyword>
<protein>
    <submittedName>
        <fullName evidence="1">Uncharacterized protein</fullName>
    </submittedName>
</protein>
<dbReference type="InParanoid" id="A0A804UBJ9"/>
<evidence type="ECO:0000313" key="1">
    <source>
        <dbReference type="EnsemblPlants" id="Zm00001eb286570_P001"/>
    </source>
</evidence>
<dbReference type="AlphaFoldDB" id="A0A804UBJ9"/>